<feature type="region of interest" description="Disordered" evidence="1">
    <location>
        <begin position="82"/>
        <end position="243"/>
    </location>
</feature>
<feature type="compositionally biased region" description="Low complexity" evidence="1">
    <location>
        <begin position="166"/>
        <end position="196"/>
    </location>
</feature>
<feature type="compositionally biased region" description="Low complexity" evidence="1">
    <location>
        <begin position="86"/>
        <end position="96"/>
    </location>
</feature>
<sequence length="275" mass="29414">MPNMASADQPRPSIDSVYNLLQGLDDSQAEDLLRDLNHTAPSNVPVAEALDFFEGPADNNLSGTTRRRRRSTFLKSVSTFDLRTRNPSSSSNLLPSEPTPPLPGNSTPRARSASAVPHGDEEARRQQNQQFKTPRAYKRISRPWATLAPPSSGGPDVRDLLMAYLSGSPTSSSPPSFSSSPSSSSSSFSADSPATPRSTAASPSFYPCMIASMDTEPDAPPSLADLLEPSPLRMPKKTPQTPQFAAIVPPPLLLQQQQRGPENISGIFEVLSGGS</sequence>
<proteinExistence type="predicted"/>
<evidence type="ECO:0000313" key="3">
    <source>
        <dbReference type="Proteomes" id="UP001320420"/>
    </source>
</evidence>
<comment type="caution">
    <text evidence="2">The sequence shown here is derived from an EMBL/GenBank/DDBJ whole genome shotgun (WGS) entry which is preliminary data.</text>
</comment>
<dbReference type="EMBL" id="JAKJXP020000080">
    <property type="protein sequence ID" value="KAK7748500.1"/>
    <property type="molecule type" value="Genomic_DNA"/>
</dbReference>
<organism evidence="2 3">
    <name type="scientific">Diatrype stigma</name>
    <dbReference type="NCBI Taxonomy" id="117547"/>
    <lineage>
        <taxon>Eukaryota</taxon>
        <taxon>Fungi</taxon>
        <taxon>Dikarya</taxon>
        <taxon>Ascomycota</taxon>
        <taxon>Pezizomycotina</taxon>
        <taxon>Sordariomycetes</taxon>
        <taxon>Xylariomycetidae</taxon>
        <taxon>Xylariales</taxon>
        <taxon>Diatrypaceae</taxon>
        <taxon>Diatrype</taxon>
    </lineage>
</organism>
<evidence type="ECO:0000256" key="1">
    <source>
        <dbReference type="SAM" id="MobiDB-lite"/>
    </source>
</evidence>
<name>A0AAN9UI46_9PEZI</name>
<evidence type="ECO:0000313" key="2">
    <source>
        <dbReference type="EMBL" id="KAK7748500.1"/>
    </source>
</evidence>
<gene>
    <name evidence="2" type="ORF">SLS62_008540</name>
</gene>
<dbReference type="Proteomes" id="UP001320420">
    <property type="component" value="Unassembled WGS sequence"/>
</dbReference>
<keyword evidence="3" id="KW-1185">Reference proteome</keyword>
<reference evidence="2 3" key="1">
    <citation type="submission" date="2024-02" db="EMBL/GenBank/DDBJ databases">
        <title>De novo assembly and annotation of 12 fungi associated with fruit tree decline syndrome in Ontario, Canada.</title>
        <authorList>
            <person name="Sulman M."/>
            <person name="Ellouze W."/>
            <person name="Ilyukhin E."/>
        </authorList>
    </citation>
    <scope>NUCLEOTIDE SEQUENCE [LARGE SCALE GENOMIC DNA]</scope>
    <source>
        <strain evidence="2 3">M11/M66-122</strain>
    </source>
</reference>
<dbReference type="AlphaFoldDB" id="A0AAN9UI46"/>
<protein>
    <submittedName>
        <fullName evidence="2">Uncharacterized protein</fullName>
    </submittedName>
</protein>
<accession>A0AAN9UI46</accession>